<dbReference type="PANTHER" id="PTHR31480">
    <property type="entry name" value="BIFUNCTIONAL LYCOPENE CYCLASE/PHYTOENE SYNTHASE"/>
    <property type="match status" value="1"/>
</dbReference>
<dbReference type="Pfam" id="PF00494">
    <property type="entry name" value="SQS_PSY"/>
    <property type="match status" value="1"/>
</dbReference>
<dbReference type="EC" id="2.5.1.32" evidence="2"/>
<dbReference type="AlphaFoldDB" id="A0A0E0MPT4"/>
<name>A0A0E0MPT4_ORYPU</name>
<dbReference type="GO" id="GO:0046905">
    <property type="term" value="F:15-cis-phytoene synthase activity"/>
    <property type="evidence" value="ECO:0007669"/>
    <property type="project" value="UniProtKB-EC"/>
</dbReference>
<dbReference type="InterPro" id="IPR002060">
    <property type="entry name" value="Squ/phyt_synthse"/>
</dbReference>
<dbReference type="eggNOG" id="KOG1459">
    <property type="taxonomic scope" value="Eukaryota"/>
</dbReference>
<proteinExistence type="predicted"/>
<dbReference type="Proteomes" id="UP000026962">
    <property type="component" value="Chromosome 12"/>
</dbReference>
<dbReference type="STRING" id="4537.A0A0E0MPT4"/>
<dbReference type="GO" id="GO:0010287">
    <property type="term" value="C:plastoglobule"/>
    <property type="evidence" value="ECO:0007669"/>
    <property type="project" value="UniProtKB-ARBA"/>
</dbReference>
<dbReference type="Gramene" id="OPUNC12G17590.1">
    <property type="protein sequence ID" value="OPUNC12G17590.1"/>
    <property type="gene ID" value="OPUNC12G17590"/>
</dbReference>
<reference evidence="4" key="2">
    <citation type="submission" date="2018-05" db="EMBL/GenBank/DDBJ databases">
        <title>OpunRS2 (Oryza punctata Reference Sequence Version 2).</title>
        <authorList>
            <person name="Zhang J."/>
            <person name="Kudrna D."/>
            <person name="Lee S."/>
            <person name="Talag J."/>
            <person name="Welchert J."/>
            <person name="Wing R.A."/>
        </authorList>
    </citation>
    <scope>NUCLEOTIDE SEQUENCE [LARGE SCALE GENOMIC DNA]</scope>
</reference>
<evidence type="ECO:0000256" key="1">
    <source>
        <dbReference type="ARBA" id="ARBA00001805"/>
    </source>
</evidence>
<keyword evidence="3" id="KW-0125">Carotenoid biosynthesis</keyword>
<sequence length="334" mass="38586">MSKFPVDTLVQPTKSYCSMDEVLLKTSTHPYKDMIEGMRLDLWKLRYKNIDEFYLYCYYVTDAVDLMTVLVMSIAQTRRPHPITCRNMISSVGTTQNDELLDGTNSSYITHERHMIGGNRDWKISLKASYMICVMYDLFCVQTFKDMIEGTRLDLWNSGLNRECVAIGTANQLTDIFRVSTNVFNHRQHHPLPPPSDWTRFKGTENPPLQSFHMKYPFLLQALKKTFRKLDHDVNIQDFLGSGWSALLRNTPFGKKLVEAYSNHLKRSSFALHQACVEEKGRCYLCEPDLSKIVHPPSGNHQGADCAKIEGLLDYMCEPRRTLHLPVVDTFMRL</sequence>
<evidence type="ECO:0000313" key="5">
    <source>
        <dbReference type="Proteomes" id="UP000026962"/>
    </source>
</evidence>
<evidence type="ECO:0000256" key="2">
    <source>
        <dbReference type="ARBA" id="ARBA00012396"/>
    </source>
</evidence>
<organism evidence="4">
    <name type="scientific">Oryza punctata</name>
    <name type="common">Red rice</name>
    <dbReference type="NCBI Taxonomy" id="4537"/>
    <lineage>
        <taxon>Eukaryota</taxon>
        <taxon>Viridiplantae</taxon>
        <taxon>Streptophyta</taxon>
        <taxon>Embryophyta</taxon>
        <taxon>Tracheophyta</taxon>
        <taxon>Spermatophyta</taxon>
        <taxon>Magnoliopsida</taxon>
        <taxon>Liliopsida</taxon>
        <taxon>Poales</taxon>
        <taxon>Poaceae</taxon>
        <taxon>BOP clade</taxon>
        <taxon>Oryzoideae</taxon>
        <taxon>Oryzeae</taxon>
        <taxon>Oryzinae</taxon>
        <taxon>Oryza</taxon>
    </lineage>
</organism>
<protein>
    <recommendedName>
        <fullName evidence="2">15-cis-phytoene synthase</fullName>
        <ecNumber evidence="2">2.5.1.32</ecNumber>
    </recommendedName>
</protein>
<comment type="catalytic activity">
    <reaction evidence="1">
        <text>2 (2E,6E,10E)-geranylgeranyl diphosphate = 15-cis-phytoene + 2 diphosphate</text>
        <dbReference type="Rhea" id="RHEA:34475"/>
        <dbReference type="ChEBI" id="CHEBI:27787"/>
        <dbReference type="ChEBI" id="CHEBI:33019"/>
        <dbReference type="ChEBI" id="CHEBI:58756"/>
        <dbReference type="EC" id="2.5.1.32"/>
    </reaction>
</comment>
<dbReference type="EnsemblPlants" id="OPUNC12G17590.1">
    <property type="protein sequence ID" value="OPUNC12G17590.1"/>
    <property type="gene ID" value="OPUNC12G17590"/>
</dbReference>
<keyword evidence="5" id="KW-1185">Reference proteome</keyword>
<reference evidence="4" key="1">
    <citation type="submission" date="2015-04" db="UniProtKB">
        <authorList>
            <consortium name="EnsemblPlants"/>
        </authorList>
    </citation>
    <scope>IDENTIFICATION</scope>
</reference>
<dbReference type="InterPro" id="IPR008949">
    <property type="entry name" value="Isoprenoid_synthase_dom_sf"/>
</dbReference>
<accession>A0A0E0MPT4</accession>
<evidence type="ECO:0000313" key="4">
    <source>
        <dbReference type="EnsemblPlants" id="OPUNC12G17590.1"/>
    </source>
</evidence>
<dbReference type="HOGENOM" id="CLU_883925_0_0_1"/>
<dbReference type="SUPFAM" id="SSF48576">
    <property type="entry name" value="Terpenoid synthases"/>
    <property type="match status" value="1"/>
</dbReference>
<dbReference type="Gene3D" id="1.10.600.10">
    <property type="entry name" value="Farnesyl Diphosphate Synthase"/>
    <property type="match status" value="1"/>
</dbReference>
<dbReference type="GO" id="GO:0016117">
    <property type="term" value="P:carotenoid biosynthetic process"/>
    <property type="evidence" value="ECO:0007669"/>
    <property type="project" value="UniProtKB-KW"/>
</dbReference>
<evidence type="ECO:0000256" key="3">
    <source>
        <dbReference type="ARBA" id="ARBA00022746"/>
    </source>
</evidence>